<dbReference type="InterPro" id="IPR003961">
    <property type="entry name" value="FN3_dom"/>
</dbReference>
<evidence type="ECO:0000313" key="4">
    <source>
        <dbReference type="Proteomes" id="UP000194236"/>
    </source>
</evidence>
<proteinExistence type="predicted"/>
<name>A0A1Y3BVJ3_EURMA</name>
<reference evidence="3 4" key="1">
    <citation type="submission" date="2017-03" db="EMBL/GenBank/DDBJ databases">
        <title>Genome Survey of Euroglyphus maynei.</title>
        <authorList>
            <person name="Arlian L.G."/>
            <person name="Morgan M.S."/>
            <person name="Rider S.D."/>
        </authorList>
    </citation>
    <scope>NUCLEOTIDE SEQUENCE [LARGE SCALE GENOMIC DNA]</scope>
    <source>
        <strain evidence="3">Arlian Lab</strain>
        <tissue evidence="3">Whole body</tissue>
    </source>
</reference>
<dbReference type="Gene3D" id="3.30.200.20">
    <property type="entry name" value="Phosphorylase Kinase, domain 1"/>
    <property type="match status" value="1"/>
</dbReference>
<sequence>IATVEHASFKNLKHFTEYIIEVVACQGPIHASNCSVSAITSIKTLPLLGADDINITTISVSLENSTSSSLSSVIIRWQPPSKPNGFILSYEIEYESEEFPKQFICISSNDHRRNDYGHNVKLPPGNYSFRLRSLSLADYSNWTDPIVVYIEEPANANLKFVIIAIIIILILTIIIAIVYYKYRVNQNKLDYISVNPDYINSNFNYKLDPKWEIPRDKITLIHELGQGSFGKIN</sequence>
<dbReference type="Gene3D" id="2.60.40.10">
    <property type="entry name" value="Immunoglobulins"/>
    <property type="match status" value="2"/>
</dbReference>
<protein>
    <recommendedName>
        <fullName evidence="2">Fibronectin type-III domain-containing protein</fullName>
    </recommendedName>
</protein>
<evidence type="ECO:0000256" key="1">
    <source>
        <dbReference type="SAM" id="Phobius"/>
    </source>
</evidence>
<feature type="transmembrane region" description="Helical" evidence="1">
    <location>
        <begin position="160"/>
        <end position="180"/>
    </location>
</feature>
<accession>A0A1Y3BVJ3</accession>
<keyword evidence="1" id="KW-1133">Transmembrane helix</keyword>
<gene>
    <name evidence="3" type="ORF">BLA29_009009</name>
</gene>
<organism evidence="3 4">
    <name type="scientific">Euroglyphus maynei</name>
    <name type="common">Mayne's house dust mite</name>
    <dbReference type="NCBI Taxonomy" id="6958"/>
    <lineage>
        <taxon>Eukaryota</taxon>
        <taxon>Metazoa</taxon>
        <taxon>Ecdysozoa</taxon>
        <taxon>Arthropoda</taxon>
        <taxon>Chelicerata</taxon>
        <taxon>Arachnida</taxon>
        <taxon>Acari</taxon>
        <taxon>Acariformes</taxon>
        <taxon>Sarcoptiformes</taxon>
        <taxon>Astigmata</taxon>
        <taxon>Psoroptidia</taxon>
        <taxon>Analgoidea</taxon>
        <taxon>Pyroglyphidae</taxon>
        <taxon>Pyroglyphinae</taxon>
        <taxon>Euroglyphus</taxon>
    </lineage>
</organism>
<keyword evidence="4" id="KW-1185">Reference proteome</keyword>
<dbReference type="Proteomes" id="UP000194236">
    <property type="component" value="Unassembled WGS sequence"/>
</dbReference>
<dbReference type="EMBL" id="MUJZ01001060">
    <property type="protein sequence ID" value="OTF84038.1"/>
    <property type="molecule type" value="Genomic_DNA"/>
</dbReference>
<keyword evidence="1" id="KW-0812">Transmembrane</keyword>
<evidence type="ECO:0000259" key="2">
    <source>
        <dbReference type="PROSITE" id="PS50853"/>
    </source>
</evidence>
<comment type="caution">
    <text evidence="3">The sequence shown here is derived from an EMBL/GenBank/DDBJ whole genome shotgun (WGS) entry which is preliminary data.</text>
</comment>
<dbReference type="AlphaFoldDB" id="A0A1Y3BVJ3"/>
<dbReference type="PROSITE" id="PS50853">
    <property type="entry name" value="FN3"/>
    <property type="match status" value="1"/>
</dbReference>
<feature type="domain" description="Fibronectin type-III" evidence="2">
    <location>
        <begin position="58"/>
        <end position="153"/>
    </location>
</feature>
<dbReference type="InterPro" id="IPR013783">
    <property type="entry name" value="Ig-like_fold"/>
</dbReference>
<feature type="non-terminal residue" evidence="3">
    <location>
        <position position="1"/>
    </location>
</feature>
<evidence type="ECO:0000313" key="3">
    <source>
        <dbReference type="EMBL" id="OTF84038.1"/>
    </source>
</evidence>
<keyword evidence="1" id="KW-0472">Membrane</keyword>
<dbReference type="SUPFAM" id="SSF49265">
    <property type="entry name" value="Fibronectin type III"/>
    <property type="match status" value="1"/>
</dbReference>
<dbReference type="OrthoDB" id="5809444at2759"/>
<dbReference type="InterPro" id="IPR036116">
    <property type="entry name" value="FN3_sf"/>
</dbReference>